<reference evidence="1" key="1">
    <citation type="submission" date="2022-10" db="EMBL/GenBank/DDBJ databases">
        <authorList>
            <person name="Chen Y."/>
            <person name="Dougan E. K."/>
            <person name="Chan C."/>
            <person name="Rhodes N."/>
            <person name="Thang M."/>
        </authorList>
    </citation>
    <scope>NUCLEOTIDE SEQUENCE</scope>
</reference>
<evidence type="ECO:0000313" key="3">
    <source>
        <dbReference type="EMBL" id="CAL4790355.1"/>
    </source>
</evidence>
<dbReference type="InterPro" id="IPR016024">
    <property type="entry name" value="ARM-type_fold"/>
</dbReference>
<dbReference type="EMBL" id="CAMXCT010003209">
    <property type="protein sequence ID" value="CAI4003043.1"/>
    <property type="molecule type" value="Genomic_DNA"/>
</dbReference>
<reference evidence="2" key="2">
    <citation type="submission" date="2024-04" db="EMBL/GenBank/DDBJ databases">
        <authorList>
            <person name="Chen Y."/>
            <person name="Shah S."/>
            <person name="Dougan E. K."/>
            <person name="Thang M."/>
            <person name="Chan C."/>
        </authorList>
    </citation>
    <scope>NUCLEOTIDE SEQUENCE [LARGE SCALE GENOMIC DNA]</scope>
</reference>
<accession>A0A9P1D605</accession>
<evidence type="ECO:0000313" key="4">
    <source>
        <dbReference type="Proteomes" id="UP001152797"/>
    </source>
</evidence>
<comment type="caution">
    <text evidence="1">The sequence shown here is derived from an EMBL/GenBank/DDBJ whole genome shotgun (WGS) entry which is preliminary data.</text>
</comment>
<proteinExistence type="predicted"/>
<dbReference type="AlphaFoldDB" id="A0A9P1D605"/>
<dbReference type="Gene3D" id="1.25.10.10">
    <property type="entry name" value="Leucine-rich Repeat Variant"/>
    <property type="match status" value="1"/>
</dbReference>
<evidence type="ECO:0000313" key="2">
    <source>
        <dbReference type="EMBL" id="CAL1156418.1"/>
    </source>
</evidence>
<sequence length="729" mass="80429">MSPQSGSHAKARAWQAAQAATSGGTAQGAFAMKELAKLAKDFHDSQLQLTMAEMTLQGLQICEMHARTCVKSLVEAISPNHPQLAQDAAWALMQLLQKCASATAWAVDAGGLQAVQGCLRCWKGEGGDSFAWLAFSMGGLQSIVSLLQDLGEASGSSGVADLVWIIYNQSSWKDQHGEEKPYCRELVQLLVQHLNFAWQRQRLKHHGWRDEEVQVVHATVAVLQQMSTDLPSVASRLVEEKCGPLFAEILQVLMPAYGQDAKTSTKCCQLLAAMASSRCNGAILLREGVQTVLLTAAQQEGIVGEAACSTLPWLLEHQKLREMLHALAVAEIHLTSAKRLKSFVDTLWHLFDGSDTEDPLLRFMPGLMDLLLQLRAELQQVRRLKGVQESCFQALCGATKALVPLAQPGKLKELDAFISILVQELQVVDLPGGGTPSFEMLVNELGKVSHSPEWRHHLRDLEVDKLVVLRMNQARGNKRAMKYSIWLASSLRGLPFLVQELQQNVSSDTTVDACFCTIVDILDEDVEGEWFLRHQHQEAQQQLQATDLSQLLSLILQGMQQHQDESYIQARGCHCLALVLTAREQLGCGRLFHLGEELLVQLLDVSVGVLRMSTVNSTVRDSSFLLRTMLEPSTCPEGCERQNEERMRQLLAHELCSRGVPDVLLSHLNSYAYMKDERHTELLEGVLACLVHLGGVWAALGPLAQLEPSGEAPTLAKACGLKACEVEWE</sequence>
<dbReference type="EMBL" id="CAMXCT020003209">
    <property type="protein sequence ID" value="CAL1156418.1"/>
    <property type="molecule type" value="Genomic_DNA"/>
</dbReference>
<dbReference type="SUPFAM" id="SSF48371">
    <property type="entry name" value="ARM repeat"/>
    <property type="match status" value="1"/>
</dbReference>
<organism evidence="1">
    <name type="scientific">Cladocopium goreaui</name>
    <dbReference type="NCBI Taxonomy" id="2562237"/>
    <lineage>
        <taxon>Eukaryota</taxon>
        <taxon>Sar</taxon>
        <taxon>Alveolata</taxon>
        <taxon>Dinophyceae</taxon>
        <taxon>Suessiales</taxon>
        <taxon>Symbiodiniaceae</taxon>
        <taxon>Cladocopium</taxon>
    </lineage>
</organism>
<gene>
    <name evidence="1" type="ORF">C1SCF055_LOCUS28941</name>
</gene>
<name>A0A9P1D605_9DINO</name>
<dbReference type="OrthoDB" id="10411679at2759"/>
<evidence type="ECO:0000313" key="1">
    <source>
        <dbReference type="EMBL" id="CAI4003043.1"/>
    </source>
</evidence>
<protein>
    <submittedName>
        <fullName evidence="3">Vacuolar protein 8</fullName>
    </submittedName>
</protein>
<dbReference type="Proteomes" id="UP001152797">
    <property type="component" value="Unassembled WGS sequence"/>
</dbReference>
<keyword evidence="4" id="KW-1185">Reference proteome</keyword>
<dbReference type="InterPro" id="IPR011989">
    <property type="entry name" value="ARM-like"/>
</dbReference>
<dbReference type="EMBL" id="CAMXCT030003209">
    <property type="protein sequence ID" value="CAL4790355.1"/>
    <property type="molecule type" value="Genomic_DNA"/>
</dbReference>